<evidence type="ECO:0000313" key="2">
    <source>
        <dbReference type="Proteomes" id="UP000269945"/>
    </source>
</evidence>
<sequence>MPMRYSVDIPLDKTIINMMSSETLLLNARPNKRPRSSSRRDTRLARTNGFPEAAVIDLFCFSH</sequence>
<comment type="caution">
    <text evidence="1">The sequence shown here is derived from an EMBL/GenBank/DDBJ whole genome shotgun (WGS) entry which is preliminary data.</text>
</comment>
<protein>
    <submittedName>
        <fullName evidence="1">Uncharacterized protein</fullName>
    </submittedName>
</protein>
<dbReference type="EMBL" id="CYRY02014049">
    <property type="protein sequence ID" value="VCW84366.1"/>
    <property type="molecule type" value="Genomic_DNA"/>
</dbReference>
<dbReference type="Proteomes" id="UP000269945">
    <property type="component" value="Unassembled WGS sequence"/>
</dbReference>
<organism evidence="1 2">
    <name type="scientific">Gulo gulo</name>
    <name type="common">Wolverine</name>
    <name type="synonym">Gluton</name>
    <dbReference type="NCBI Taxonomy" id="48420"/>
    <lineage>
        <taxon>Eukaryota</taxon>
        <taxon>Metazoa</taxon>
        <taxon>Chordata</taxon>
        <taxon>Craniata</taxon>
        <taxon>Vertebrata</taxon>
        <taxon>Euteleostomi</taxon>
        <taxon>Mammalia</taxon>
        <taxon>Eutheria</taxon>
        <taxon>Laurasiatheria</taxon>
        <taxon>Carnivora</taxon>
        <taxon>Caniformia</taxon>
        <taxon>Musteloidea</taxon>
        <taxon>Mustelidae</taxon>
        <taxon>Guloninae</taxon>
        <taxon>Gulo</taxon>
    </lineage>
</organism>
<name>A0A9X9LS59_GULGU</name>
<reference evidence="1 2" key="1">
    <citation type="submission" date="2018-10" db="EMBL/GenBank/DDBJ databases">
        <authorList>
            <person name="Ekblom R."/>
            <person name="Jareborg N."/>
        </authorList>
    </citation>
    <scope>NUCLEOTIDE SEQUENCE [LARGE SCALE GENOMIC DNA]</scope>
    <source>
        <tissue evidence="1">Muscle</tissue>
    </source>
</reference>
<accession>A0A9X9LS59</accession>
<dbReference type="AlphaFoldDB" id="A0A9X9LS59"/>
<evidence type="ECO:0000313" key="1">
    <source>
        <dbReference type="EMBL" id="VCW84366.1"/>
    </source>
</evidence>
<keyword evidence="2" id="KW-1185">Reference proteome</keyword>
<gene>
    <name evidence="1" type="ORF">BN2614_LOCUS1</name>
</gene>
<proteinExistence type="predicted"/>